<accession>A0ACB5SRB0</accession>
<name>A0ACB5SRB0_AMBMO</name>
<reference evidence="1" key="1">
    <citation type="submission" date="2023-04" db="EMBL/GenBank/DDBJ databases">
        <title>Ambrosiozyma monospora NBRC 10751.</title>
        <authorList>
            <person name="Ichikawa N."/>
            <person name="Sato H."/>
            <person name="Tonouchi N."/>
        </authorList>
    </citation>
    <scope>NUCLEOTIDE SEQUENCE</scope>
    <source>
        <strain evidence="1">NBRC 10751</strain>
    </source>
</reference>
<evidence type="ECO:0000313" key="2">
    <source>
        <dbReference type="Proteomes" id="UP001165064"/>
    </source>
</evidence>
<gene>
    <name evidence="1" type="ORF">Amon02_000009900</name>
</gene>
<keyword evidence="2" id="KW-1185">Reference proteome</keyword>
<evidence type="ECO:0000313" key="1">
    <source>
        <dbReference type="EMBL" id="GME70211.1"/>
    </source>
</evidence>
<protein>
    <submittedName>
        <fullName evidence="1">Unnamed protein product</fullName>
    </submittedName>
</protein>
<organism evidence="1 2">
    <name type="scientific">Ambrosiozyma monospora</name>
    <name type="common">Yeast</name>
    <name type="synonym">Endomycopsis monosporus</name>
    <dbReference type="NCBI Taxonomy" id="43982"/>
    <lineage>
        <taxon>Eukaryota</taxon>
        <taxon>Fungi</taxon>
        <taxon>Dikarya</taxon>
        <taxon>Ascomycota</taxon>
        <taxon>Saccharomycotina</taxon>
        <taxon>Pichiomycetes</taxon>
        <taxon>Pichiales</taxon>
        <taxon>Pichiaceae</taxon>
        <taxon>Ambrosiozyma</taxon>
    </lineage>
</organism>
<proteinExistence type="predicted"/>
<dbReference type="Proteomes" id="UP001165064">
    <property type="component" value="Unassembled WGS sequence"/>
</dbReference>
<dbReference type="EMBL" id="BSXS01000003">
    <property type="protein sequence ID" value="GME70211.1"/>
    <property type="molecule type" value="Genomic_DNA"/>
</dbReference>
<sequence>MLRILTQLALGVTAIMLITSYKYLPLVYNLRFYRLPIKYVIFKKQHFRTKPQRINSTNQHELFDIVTRKSFCCPLECDFFGFHKNNATYSTELDMCRAELSLNRFGTYLVNQVDKKGASGFPYIPLGSLVIHFLEDIKPFERYIMDSRILTWNEKWVFTLTVIRVGNRVCSISVAKMVFKNGRITIRPKEIIEGCGYDVKALEDVRARNFKLVTEIVDATELLDSKFE</sequence>
<comment type="caution">
    <text evidence="1">The sequence shown here is derived from an EMBL/GenBank/DDBJ whole genome shotgun (WGS) entry which is preliminary data.</text>
</comment>